<keyword evidence="4 7" id="KW-0503">Monooxygenase</keyword>
<dbReference type="GO" id="GO:0020037">
    <property type="term" value="F:heme binding"/>
    <property type="evidence" value="ECO:0007669"/>
    <property type="project" value="InterPro"/>
</dbReference>
<keyword evidence="8" id="KW-1133">Transmembrane helix</keyword>
<proteinExistence type="inferred from homology"/>
<evidence type="ECO:0000256" key="6">
    <source>
        <dbReference type="PIRSR" id="PIRSR602401-1"/>
    </source>
</evidence>
<evidence type="ECO:0000256" key="5">
    <source>
        <dbReference type="ARBA" id="ARBA00023136"/>
    </source>
</evidence>
<feature type="transmembrane region" description="Helical" evidence="8">
    <location>
        <begin position="23"/>
        <end position="44"/>
    </location>
</feature>
<keyword evidence="9" id="KW-1185">Reference proteome</keyword>
<dbReference type="Proteomes" id="UP000001554">
    <property type="component" value="Chromosome 9"/>
</dbReference>
<dbReference type="PROSITE" id="PS00086">
    <property type="entry name" value="CYTOCHROME_P450"/>
    <property type="match status" value="1"/>
</dbReference>
<evidence type="ECO:0000256" key="7">
    <source>
        <dbReference type="RuleBase" id="RU000461"/>
    </source>
</evidence>
<dbReference type="KEGG" id="bfo:118422788"/>
<keyword evidence="6 7" id="KW-0408">Iron</keyword>
<reference evidence="10" key="2">
    <citation type="submission" date="2025-08" db="UniProtKB">
        <authorList>
            <consortium name="RefSeq"/>
        </authorList>
    </citation>
    <scope>IDENTIFICATION</scope>
    <source>
        <strain evidence="10">S238N-H82</strain>
        <tissue evidence="10">Testes</tissue>
    </source>
</reference>
<dbReference type="PRINTS" id="PR00463">
    <property type="entry name" value="EP450I"/>
</dbReference>
<sequence>MDGPQTSQVFQHLSAYLSPAGTWFHLVGFTCLAVLVVHLLARLVQFVSWQVKMRDTLKQFTAPPKHWLFGHLKALPNNEEGFQTRLEWMKTYSAYFWPFWVGPFLVANQCTHPETIRTILGTAEPKGMTYRFFEPWLGDGLLTSKGSKWHRNRRLLTPAFHFEILKPYVTLFSQSTNVLIDKWSRVAAGSSVELFDHVSLLTLDSMLKCSLGYRSDCQTDGQSAPYIRAVFELSRLIVERVRFFPYHFDFIYYLTSSGRRFRQQCDIVHGVSEHLIRQRKKALQDGDTKEEKSKKYLDFLDILLQAKDEDGTGLTDAEIRDEVDTFLFEGHDTTASGISWALYHLAKHPEYQDRCRREAEGLLQGRTEMTWEDMSKLPFITMCIKESLRIRPPVPSVSRRLTKTLTFPDGKYMPEGSLVSARIMSTHHNHLIWPDPEVYDPLRFSPERSKDRHHHAFVPFSAGPRNCIGQNFAMNEMKVAVALILQRFRLELDETKPSPFFLQQLILRAKDGIWVKLTPNNLKDLDQTNTQ</sequence>
<dbReference type="SUPFAM" id="SSF48264">
    <property type="entry name" value="Cytochrome P450"/>
    <property type="match status" value="1"/>
</dbReference>
<dbReference type="InterPro" id="IPR050196">
    <property type="entry name" value="Cytochrome_P450_Monoox"/>
</dbReference>
<dbReference type="InterPro" id="IPR002401">
    <property type="entry name" value="Cyt_P450_E_grp-I"/>
</dbReference>
<dbReference type="GO" id="GO:0012505">
    <property type="term" value="C:endomembrane system"/>
    <property type="evidence" value="ECO:0007669"/>
    <property type="project" value="UniProtKB-SubCell"/>
</dbReference>
<keyword evidence="6 7" id="KW-0349">Heme</keyword>
<keyword evidence="3 6" id="KW-0479">Metal-binding</keyword>
<evidence type="ECO:0000256" key="2">
    <source>
        <dbReference type="ARBA" id="ARBA00010617"/>
    </source>
</evidence>
<dbReference type="OMA" id="WIVGHAY"/>
<dbReference type="InterPro" id="IPR001128">
    <property type="entry name" value="Cyt_P450"/>
</dbReference>
<evidence type="ECO:0000256" key="1">
    <source>
        <dbReference type="ARBA" id="ARBA00004308"/>
    </source>
</evidence>
<organism evidence="9 10">
    <name type="scientific">Branchiostoma floridae</name>
    <name type="common">Florida lancelet</name>
    <name type="synonym">Amphioxus</name>
    <dbReference type="NCBI Taxonomy" id="7739"/>
    <lineage>
        <taxon>Eukaryota</taxon>
        <taxon>Metazoa</taxon>
        <taxon>Chordata</taxon>
        <taxon>Cephalochordata</taxon>
        <taxon>Leptocardii</taxon>
        <taxon>Amphioxiformes</taxon>
        <taxon>Branchiostomatidae</taxon>
        <taxon>Branchiostoma</taxon>
    </lineage>
</organism>
<gene>
    <name evidence="10" type="primary">LOC118422788</name>
</gene>
<keyword evidence="7" id="KW-0560">Oxidoreductase</keyword>
<dbReference type="GO" id="GO:0005506">
    <property type="term" value="F:iron ion binding"/>
    <property type="evidence" value="ECO:0007669"/>
    <property type="project" value="InterPro"/>
</dbReference>
<evidence type="ECO:0000256" key="4">
    <source>
        <dbReference type="ARBA" id="ARBA00023033"/>
    </source>
</evidence>
<dbReference type="Gene3D" id="1.10.630.10">
    <property type="entry name" value="Cytochrome P450"/>
    <property type="match status" value="1"/>
</dbReference>
<name>A0A9J7LNY4_BRAFL</name>
<evidence type="ECO:0000256" key="8">
    <source>
        <dbReference type="SAM" id="Phobius"/>
    </source>
</evidence>
<dbReference type="InterPro" id="IPR017972">
    <property type="entry name" value="Cyt_P450_CS"/>
</dbReference>
<feature type="binding site" description="axial binding residue" evidence="6">
    <location>
        <position position="467"/>
    </location>
    <ligand>
        <name>heme</name>
        <dbReference type="ChEBI" id="CHEBI:30413"/>
    </ligand>
    <ligandPart>
        <name>Fe</name>
        <dbReference type="ChEBI" id="CHEBI:18248"/>
    </ligandPart>
</feature>
<dbReference type="AlphaFoldDB" id="A0A9J7LNY4"/>
<reference evidence="9" key="1">
    <citation type="journal article" date="2020" name="Nat. Ecol. Evol.">
        <title>Deeply conserved synteny resolves early events in vertebrate evolution.</title>
        <authorList>
            <person name="Simakov O."/>
            <person name="Marletaz F."/>
            <person name="Yue J.X."/>
            <person name="O'Connell B."/>
            <person name="Jenkins J."/>
            <person name="Brandt A."/>
            <person name="Calef R."/>
            <person name="Tung C.H."/>
            <person name="Huang T.K."/>
            <person name="Schmutz J."/>
            <person name="Satoh N."/>
            <person name="Yu J.K."/>
            <person name="Putnam N.H."/>
            <person name="Green R.E."/>
            <person name="Rokhsar D.S."/>
        </authorList>
    </citation>
    <scope>NUCLEOTIDE SEQUENCE [LARGE SCALE GENOMIC DNA]</scope>
    <source>
        <strain evidence="9">S238N-H82</strain>
    </source>
</reference>
<accession>A0A9J7LNY4</accession>
<dbReference type="PRINTS" id="PR00385">
    <property type="entry name" value="P450"/>
</dbReference>
<comment type="similarity">
    <text evidence="2 7">Belongs to the cytochrome P450 family.</text>
</comment>
<dbReference type="GO" id="GO:0016705">
    <property type="term" value="F:oxidoreductase activity, acting on paired donors, with incorporation or reduction of molecular oxygen"/>
    <property type="evidence" value="ECO:0007669"/>
    <property type="project" value="InterPro"/>
</dbReference>
<protein>
    <submittedName>
        <fullName evidence="10">Cytochrome P450 4F4-like</fullName>
    </submittedName>
</protein>
<dbReference type="PANTHER" id="PTHR24291">
    <property type="entry name" value="CYTOCHROME P450 FAMILY 4"/>
    <property type="match status" value="1"/>
</dbReference>
<evidence type="ECO:0000313" key="9">
    <source>
        <dbReference type="Proteomes" id="UP000001554"/>
    </source>
</evidence>
<keyword evidence="8" id="KW-0812">Transmembrane</keyword>
<evidence type="ECO:0000256" key="3">
    <source>
        <dbReference type="ARBA" id="ARBA00022723"/>
    </source>
</evidence>
<evidence type="ECO:0000313" key="10">
    <source>
        <dbReference type="RefSeq" id="XP_035686437.1"/>
    </source>
</evidence>
<dbReference type="FunFam" id="1.10.630.10:FF:000005">
    <property type="entry name" value="cytochrome P450 4F22 isoform X2"/>
    <property type="match status" value="1"/>
</dbReference>
<comment type="cofactor">
    <cofactor evidence="6">
        <name>heme</name>
        <dbReference type="ChEBI" id="CHEBI:30413"/>
    </cofactor>
</comment>
<dbReference type="GO" id="GO:0004497">
    <property type="term" value="F:monooxygenase activity"/>
    <property type="evidence" value="ECO:0007669"/>
    <property type="project" value="UniProtKB-KW"/>
</dbReference>
<dbReference type="RefSeq" id="XP_035686437.1">
    <property type="nucleotide sequence ID" value="XM_035830544.1"/>
</dbReference>
<dbReference type="CDD" id="cd20659">
    <property type="entry name" value="CYP4B_4F-like"/>
    <property type="match status" value="1"/>
</dbReference>
<dbReference type="InterPro" id="IPR036396">
    <property type="entry name" value="Cyt_P450_sf"/>
</dbReference>
<dbReference type="GeneID" id="118422788"/>
<dbReference type="PANTHER" id="PTHR24291:SF201">
    <property type="entry name" value="CYTOCHROME P450, FAMILY 4, SUBFAMILY B, POLYPEPTIDE 7"/>
    <property type="match status" value="1"/>
</dbReference>
<dbReference type="Pfam" id="PF00067">
    <property type="entry name" value="p450"/>
    <property type="match status" value="1"/>
</dbReference>
<keyword evidence="5 8" id="KW-0472">Membrane</keyword>
<comment type="subcellular location">
    <subcellularLocation>
        <location evidence="1">Endomembrane system</location>
    </subcellularLocation>
</comment>
<dbReference type="OrthoDB" id="1470350at2759"/>